<name>A0A8J5RW33_ZIZPA</name>
<reference evidence="2" key="1">
    <citation type="journal article" date="2021" name="bioRxiv">
        <title>Whole Genome Assembly and Annotation of Northern Wild Rice, Zizania palustris L., Supports a Whole Genome Duplication in the Zizania Genus.</title>
        <authorList>
            <person name="Haas M."/>
            <person name="Kono T."/>
            <person name="Macchietto M."/>
            <person name="Millas R."/>
            <person name="McGilp L."/>
            <person name="Shao M."/>
            <person name="Duquette J."/>
            <person name="Hirsch C.N."/>
            <person name="Kimball J."/>
        </authorList>
    </citation>
    <scope>NUCLEOTIDE SEQUENCE</scope>
    <source>
        <tissue evidence="2">Fresh leaf tissue</tissue>
    </source>
</reference>
<protein>
    <submittedName>
        <fullName evidence="2">Uncharacterized protein</fullName>
    </submittedName>
</protein>
<evidence type="ECO:0000256" key="1">
    <source>
        <dbReference type="SAM" id="MobiDB-lite"/>
    </source>
</evidence>
<evidence type="ECO:0000313" key="3">
    <source>
        <dbReference type="Proteomes" id="UP000729402"/>
    </source>
</evidence>
<sequence length="105" mass="11611">MVETARLQKSYERFGKRPRISRNAVHQNATPDTTQPTTVVESSIAAKIPLLPLPPLPDREIYRGSEAKRRERNAAAAGGSDGVGGVRGGCGEEKYRLLPRLRRRC</sequence>
<accession>A0A8J5RW33</accession>
<evidence type="ECO:0000313" key="2">
    <source>
        <dbReference type="EMBL" id="KAG8052388.1"/>
    </source>
</evidence>
<proteinExistence type="predicted"/>
<dbReference type="EMBL" id="JAAALK010000288">
    <property type="protein sequence ID" value="KAG8052388.1"/>
    <property type="molecule type" value="Genomic_DNA"/>
</dbReference>
<organism evidence="2 3">
    <name type="scientific">Zizania palustris</name>
    <name type="common">Northern wild rice</name>
    <dbReference type="NCBI Taxonomy" id="103762"/>
    <lineage>
        <taxon>Eukaryota</taxon>
        <taxon>Viridiplantae</taxon>
        <taxon>Streptophyta</taxon>
        <taxon>Embryophyta</taxon>
        <taxon>Tracheophyta</taxon>
        <taxon>Spermatophyta</taxon>
        <taxon>Magnoliopsida</taxon>
        <taxon>Liliopsida</taxon>
        <taxon>Poales</taxon>
        <taxon>Poaceae</taxon>
        <taxon>BOP clade</taxon>
        <taxon>Oryzoideae</taxon>
        <taxon>Oryzeae</taxon>
        <taxon>Zizaniinae</taxon>
        <taxon>Zizania</taxon>
    </lineage>
</organism>
<reference evidence="2" key="2">
    <citation type="submission" date="2021-02" db="EMBL/GenBank/DDBJ databases">
        <authorList>
            <person name="Kimball J.A."/>
            <person name="Haas M.W."/>
            <person name="Macchietto M."/>
            <person name="Kono T."/>
            <person name="Duquette J."/>
            <person name="Shao M."/>
        </authorList>
    </citation>
    <scope>NUCLEOTIDE SEQUENCE</scope>
    <source>
        <tissue evidence="2">Fresh leaf tissue</tissue>
    </source>
</reference>
<feature type="compositionally biased region" description="Basic and acidic residues" evidence="1">
    <location>
        <begin position="63"/>
        <end position="73"/>
    </location>
</feature>
<feature type="compositionally biased region" description="Gly residues" evidence="1">
    <location>
        <begin position="79"/>
        <end position="89"/>
    </location>
</feature>
<feature type="region of interest" description="Disordered" evidence="1">
    <location>
        <begin position="63"/>
        <end position="91"/>
    </location>
</feature>
<feature type="region of interest" description="Disordered" evidence="1">
    <location>
        <begin position="1"/>
        <end position="39"/>
    </location>
</feature>
<keyword evidence="3" id="KW-1185">Reference proteome</keyword>
<dbReference type="Proteomes" id="UP000729402">
    <property type="component" value="Unassembled WGS sequence"/>
</dbReference>
<comment type="caution">
    <text evidence="2">The sequence shown here is derived from an EMBL/GenBank/DDBJ whole genome shotgun (WGS) entry which is preliminary data.</text>
</comment>
<feature type="compositionally biased region" description="Polar residues" evidence="1">
    <location>
        <begin position="24"/>
        <end position="39"/>
    </location>
</feature>
<gene>
    <name evidence="2" type="ORF">GUJ93_ZPchr0001g30330</name>
</gene>
<dbReference type="AlphaFoldDB" id="A0A8J5RW33"/>